<dbReference type="InterPro" id="IPR036264">
    <property type="entry name" value="Bact_exopeptidase_dim_dom"/>
</dbReference>
<dbReference type="GO" id="GO:0009085">
    <property type="term" value="P:lysine biosynthetic process"/>
    <property type="evidence" value="ECO:0007669"/>
    <property type="project" value="UniProtKB-KW"/>
</dbReference>
<feature type="binding site" evidence="5">
    <location>
        <position position="365"/>
    </location>
    <ligand>
        <name>Mn(2+)</name>
        <dbReference type="ChEBI" id="CHEBI:29035"/>
        <label>2</label>
    </ligand>
</feature>
<dbReference type="OrthoDB" id="9776731at2"/>
<organism evidence="7 8">
    <name type="scientific">Suicoccus acidiformans</name>
    <dbReference type="NCBI Taxonomy" id="2036206"/>
    <lineage>
        <taxon>Bacteria</taxon>
        <taxon>Bacillati</taxon>
        <taxon>Bacillota</taxon>
        <taxon>Bacilli</taxon>
        <taxon>Lactobacillales</taxon>
        <taxon>Aerococcaceae</taxon>
        <taxon>Suicoccus</taxon>
    </lineage>
</organism>
<keyword evidence="1" id="KW-0028">Amino-acid biosynthesis</keyword>
<dbReference type="Pfam" id="PF01546">
    <property type="entry name" value="Peptidase_M20"/>
    <property type="match status" value="1"/>
</dbReference>
<evidence type="ECO:0000313" key="7">
    <source>
        <dbReference type="EMBL" id="AXY25756.1"/>
    </source>
</evidence>
<dbReference type="Gene3D" id="3.40.630.10">
    <property type="entry name" value="Zn peptidases"/>
    <property type="match status" value="1"/>
</dbReference>
<dbReference type="Proteomes" id="UP000263232">
    <property type="component" value="Chromosome"/>
</dbReference>
<evidence type="ECO:0000256" key="2">
    <source>
        <dbReference type="ARBA" id="ARBA00022801"/>
    </source>
</evidence>
<feature type="binding site" evidence="5">
    <location>
        <position position="106"/>
    </location>
    <ligand>
        <name>Mn(2+)</name>
        <dbReference type="ChEBI" id="CHEBI:29035"/>
        <label>2</label>
    </ligand>
</feature>
<keyword evidence="5" id="KW-0479">Metal-binding</keyword>
<dbReference type="RefSeq" id="WP_118990657.1">
    <property type="nucleotide sequence ID" value="NZ_CP023434.1"/>
</dbReference>
<dbReference type="KEGG" id="abae:CL176_06950"/>
<dbReference type="GO" id="GO:0050118">
    <property type="term" value="F:N-acetyldiaminopimelate deacetylase activity"/>
    <property type="evidence" value="ECO:0007669"/>
    <property type="project" value="UniProtKB-ARBA"/>
</dbReference>
<dbReference type="GO" id="GO:0046872">
    <property type="term" value="F:metal ion binding"/>
    <property type="evidence" value="ECO:0007669"/>
    <property type="project" value="UniProtKB-KW"/>
</dbReference>
<evidence type="ECO:0000256" key="3">
    <source>
        <dbReference type="ARBA" id="ARBA00022915"/>
    </source>
</evidence>
<dbReference type="PIRSF" id="PIRSF005962">
    <property type="entry name" value="Pept_M20D_amidohydro"/>
    <property type="match status" value="1"/>
</dbReference>
<feature type="domain" description="Peptidase M20 dimerisation" evidence="6">
    <location>
        <begin position="190"/>
        <end position="286"/>
    </location>
</feature>
<comment type="cofactor">
    <cofactor evidence="5">
        <name>Mn(2+)</name>
        <dbReference type="ChEBI" id="CHEBI:29035"/>
    </cofactor>
    <text evidence="5">The Mn(2+) ion enhances activity.</text>
</comment>
<dbReference type="PANTHER" id="PTHR11014">
    <property type="entry name" value="PEPTIDASE M20 FAMILY MEMBER"/>
    <property type="match status" value="1"/>
</dbReference>
<evidence type="ECO:0000313" key="8">
    <source>
        <dbReference type="Proteomes" id="UP000263232"/>
    </source>
</evidence>
<keyword evidence="2" id="KW-0378">Hydrolase</keyword>
<sequence>MAALIPEIAAQAAQLSQWRRHLHQHPEPSLQEYETAAFIRQLLTEWGISFETIGETGTLGRIVGQKADEKGRERTVLLRADIDALEIREATEHAYRSQKDGIMHACGHDAHTTALLGAARYLQGHRDDFAGTVLIAFQQAEEIGAGAGQFVEAGVLAGVDSAFGIHVEPALPLGTVVAVPGATMASCDIFTIDVHGRSSHVARPHEGIDALAAGAEIVSSLQNIVARRLDPLEPAVIGIGKFEAGTRYNIVANTARIEGTLRTLNHERRAQFLALIEETAENVAKQFGATVNFSNYAAAAPNINDVEATERIQRIAGEVVGPEKVVTYQEPSMGSDDFADILKVVPGVYIRVGVSSSPETSYGLHHEKFDLDEAALPIMASLHVRYALDYLAEGA</sequence>
<keyword evidence="4" id="KW-0457">Lysine biosynthesis</keyword>
<feature type="binding site" evidence="5">
    <location>
        <position position="108"/>
    </location>
    <ligand>
        <name>Mn(2+)</name>
        <dbReference type="ChEBI" id="CHEBI:29035"/>
        <label>2</label>
    </ligand>
</feature>
<dbReference type="Gene3D" id="3.30.70.360">
    <property type="match status" value="1"/>
</dbReference>
<gene>
    <name evidence="7" type="ORF">CL176_06950</name>
</gene>
<protein>
    <submittedName>
        <fullName evidence="7">Peptidase M20</fullName>
    </submittedName>
</protein>
<keyword evidence="5" id="KW-0464">Manganese</keyword>
<dbReference type="InterPro" id="IPR011650">
    <property type="entry name" value="Peptidase_M20_dimer"/>
</dbReference>
<proteinExistence type="predicted"/>
<reference evidence="7 8" key="1">
    <citation type="submission" date="2017-09" db="EMBL/GenBank/DDBJ databases">
        <title>Complete genome sequence of Oxytococcus suis strain ZY16052.</title>
        <authorList>
            <person name="Li F."/>
        </authorList>
    </citation>
    <scope>NUCLEOTIDE SEQUENCE [LARGE SCALE GENOMIC DNA]</scope>
    <source>
        <strain evidence="7 8">ZY16052</strain>
    </source>
</reference>
<dbReference type="EMBL" id="CP023434">
    <property type="protein sequence ID" value="AXY25756.1"/>
    <property type="molecule type" value="Genomic_DNA"/>
</dbReference>
<feature type="binding site" evidence="5">
    <location>
        <position position="142"/>
    </location>
    <ligand>
        <name>Mn(2+)</name>
        <dbReference type="ChEBI" id="CHEBI:29035"/>
        <label>2</label>
    </ligand>
</feature>
<dbReference type="InterPro" id="IPR017439">
    <property type="entry name" value="Amidohydrolase"/>
</dbReference>
<dbReference type="Pfam" id="PF07687">
    <property type="entry name" value="M20_dimer"/>
    <property type="match status" value="1"/>
</dbReference>
<keyword evidence="3" id="KW-0220">Diaminopimelate biosynthesis</keyword>
<feature type="binding site" evidence="5">
    <location>
        <position position="166"/>
    </location>
    <ligand>
        <name>Mn(2+)</name>
        <dbReference type="ChEBI" id="CHEBI:29035"/>
        <label>2</label>
    </ligand>
</feature>
<dbReference type="SUPFAM" id="SSF55031">
    <property type="entry name" value="Bacterial exopeptidase dimerisation domain"/>
    <property type="match status" value="1"/>
</dbReference>
<dbReference type="AlphaFoldDB" id="A0A347WKZ9"/>
<evidence type="ECO:0000256" key="1">
    <source>
        <dbReference type="ARBA" id="ARBA00022605"/>
    </source>
</evidence>
<dbReference type="FunFam" id="3.30.70.360:FF:000001">
    <property type="entry name" value="N-acetyldiaminopimelate deacetylase"/>
    <property type="match status" value="1"/>
</dbReference>
<dbReference type="PANTHER" id="PTHR11014:SF63">
    <property type="entry name" value="METALLOPEPTIDASE, PUTATIVE (AFU_ORTHOLOGUE AFUA_6G09600)-RELATED"/>
    <property type="match status" value="1"/>
</dbReference>
<dbReference type="GO" id="GO:0019877">
    <property type="term" value="P:diaminopimelate biosynthetic process"/>
    <property type="evidence" value="ECO:0007669"/>
    <property type="project" value="UniProtKB-KW"/>
</dbReference>
<name>A0A347WKZ9_9LACT</name>
<evidence type="ECO:0000256" key="4">
    <source>
        <dbReference type="ARBA" id="ARBA00023154"/>
    </source>
</evidence>
<keyword evidence="8" id="KW-1185">Reference proteome</keyword>
<dbReference type="InterPro" id="IPR002933">
    <property type="entry name" value="Peptidase_M20"/>
</dbReference>
<evidence type="ECO:0000256" key="5">
    <source>
        <dbReference type="PIRSR" id="PIRSR005962-1"/>
    </source>
</evidence>
<dbReference type="SUPFAM" id="SSF53187">
    <property type="entry name" value="Zn-dependent exopeptidases"/>
    <property type="match status" value="1"/>
</dbReference>
<evidence type="ECO:0000259" key="6">
    <source>
        <dbReference type="Pfam" id="PF07687"/>
    </source>
</evidence>
<dbReference type="NCBIfam" id="TIGR01891">
    <property type="entry name" value="amidohydrolases"/>
    <property type="match status" value="1"/>
</dbReference>
<accession>A0A347WKZ9</accession>